<sequence>MYTGLIARRYATALADFAAANGEERRVYDEVRHLAAVYRTDLSLRDALLSPVLPAAAKEALFRQVLDGTVSRTLEGFVSLVLRRRREKYLCFMLHSYLSLYKQWHGILDATLTTAAPVADEEADRIAGLMQMRTRSREVRLRRETDPSLIGGFVLRFDDLLVDASLARQLDTLRRGFGNKQNRIV</sequence>
<keyword evidence="3 7" id="KW-0375">Hydrogen ion transport</keyword>
<keyword evidence="7" id="KW-0139">CF(1)</keyword>
<comment type="caution">
    <text evidence="8">The sequence shown here is derived from an EMBL/GenBank/DDBJ whole genome shotgun (WGS) entry which is preliminary data.</text>
</comment>
<dbReference type="NCBIfam" id="TIGR01145">
    <property type="entry name" value="ATP_synt_delta"/>
    <property type="match status" value="1"/>
</dbReference>
<keyword evidence="2 7" id="KW-0813">Transport</keyword>
<dbReference type="InterPro" id="IPR000711">
    <property type="entry name" value="ATPase_OSCP/dsu"/>
</dbReference>
<comment type="similarity">
    <text evidence="7">Belongs to the ATPase delta chain family.</text>
</comment>
<dbReference type="RefSeq" id="WP_349094632.1">
    <property type="nucleotide sequence ID" value="NZ_JBBMFL010000030.1"/>
</dbReference>
<protein>
    <recommendedName>
        <fullName evidence="7">ATP synthase subunit delta</fullName>
    </recommendedName>
    <alternativeName>
        <fullName evidence="7">ATP synthase F(1) sector subunit delta</fullName>
    </alternativeName>
    <alternativeName>
        <fullName evidence="7">F-type ATPase subunit delta</fullName>
        <shortName evidence="7">F-ATPase subunit delta</shortName>
    </alternativeName>
</protein>
<evidence type="ECO:0000256" key="7">
    <source>
        <dbReference type="HAMAP-Rule" id="MF_01416"/>
    </source>
</evidence>
<evidence type="ECO:0000256" key="5">
    <source>
        <dbReference type="ARBA" id="ARBA00023136"/>
    </source>
</evidence>
<keyword evidence="7" id="KW-1003">Cell membrane</keyword>
<name>A0ABV1H0X8_9BACT</name>
<dbReference type="Gene3D" id="1.10.520.20">
    <property type="entry name" value="N-terminal domain of the delta subunit of the F1F0-ATP synthase"/>
    <property type="match status" value="1"/>
</dbReference>
<keyword evidence="9" id="KW-1185">Reference proteome</keyword>
<proteinExistence type="inferred from homology"/>
<keyword evidence="5 7" id="KW-0472">Membrane</keyword>
<dbReference type="Pfam" id="PF00213">
    <property type="entry name" value="OSCP"/>
    <property type="match status" value="1"/>
</dbReference>
<reference evidence="8 9" key="1">
    <citation type="submission" date="2024-03" db="EMBL/GenBank/DDBJ databases">
        <title>Human intestinal bacterial collection.</title>
        <authorList>
            <person name="Pauvert C."/>
            <person name="Hitch T.C.A."/>
            <person name="Clavel T."/>
        </authorList>
    </citation>
    <scope>NUCLEOTIDE SEQUENCE [LARGE SCALE GENOMIC DNA]</scope>
    <source>
        <strain evidence="8 9">CLA-KB-H122</strain>
    </source>
</reference>
<evidence type="ECO:0000256" key="6">
    <source>
        <dbReference type="ARBA" id="ARBA00023310"/>
    </source>
</evidence>
<dbReference type="EMBL" id="JBBMFL010000030">
    <property type="protein sequence ID" value="MEQ2546302.1"/>
    <property type="molecule type" value="Genomic_DNA"/>
</dbReference>
<dbReference type="PRINTS" id="PR00125">
    <property type="entry name" value="ATPASEDELTA"/>
</dbReference>
<evidence type="ECO:0000256" key="3">
    <source>
        <dbReference type="ARBA" id="ARBA00022781"/>
    </source>
</evidence>
<dbReference type="HAMAP" id="MF_01416">
    <property type="entry name" value="ATP_synth_delta_bact"/>
    <property type="match status" value="1"/>
</dbReference>
<keyword evidence="6 7" id="KW-0066">ATP synthesis</keyword>
<gene>
    <name evidence="7 8" type="primary">atpH</name>
    <name evidence="8" type="ORF">WMO46_15260</name>
</gene>
<evidence type="ECO:0000256" key="2">
    <source>
        <dbReference type="ARBA" id="ARBA00022448"/>
    </source>
</evidence>
<dbReference type="Proteomes" id="UP001460202">
    <property type="component" value="Unassembled WGS sequence"/>
</dbReference>
<evidence type="ECO:0000313" key="9">
    <source>
        <dbReference type="Proteomes" id="UP001460202"/>
    </source>
</evidence>
<dbReference type="SUPFAM" id="SSF47928">
    <property type="entry name" value="N-terminal domain of the delta subunit of the F1F0-ATP synthase"/>
    <property type="match status" value="1"/>
</dbReference>
<comment type="subcellular location">
    <subcellularLocation>
        <location evidence="7">Cell membrane</location>
        <topology evidence="7">Peripheral membrane protein</topology>
    </subcellularLocation>
    <subcellularLocation>
        <location evidence="1">Membrane</location>
    </subcellularLocation>
</comment>
<keyword evidence="4 7" id="KW-0406">Ion transport</keyword>
<accession>A0ABV1H0X8</accession>
<dbReference type="InterPro" id="IPR026015">
    <property type="entry name" value="ATP_synth_OSCP/delta_N_sf"/>
</dbReference>
<evidence type="ECO:0000256" key="1">
    <source>
        <dbReference type="ARBA" id="ARBA00004370"/>
    </source>
</evidence>
<evidence type="ECO:0000313" key="8">
    <source>
        <dbReference type="EMBL" id="MEQ2546302.1"/>
    </source>
</evidence>
<dbReference type="PANTHER" id="PTHR11910">
    <property type="entry name" value="ATP SYNTHASE DELTA CHAIN"/>
    <property type="match status" value="1"/>
</dbReference>
<organism evidence="8 9">
    <name type="scientific">Alistipes intestinihominis</name>
    <dbReference type="NCBI Taxonomy" id="3133172"/>
    <lineage>
        <taxon>Bacteria</taxon>
        <taxon>Pseudomonadati</taxon>
        <taxon>Bacteroidota</taxon>
        <taxon>Bacteroidia</taxon>
        <taxon>Bacteroidales</taxon>
        <taxon>Rikenellaceae</taxon>
        <taxon>Alistipes</taxon>
    </lineage>
</organism>
<evidence type="ECO:0000256" key="4">
    <source>
        <dbReference type="ARBA" id="ARBA00023065"/>
    </source>
</evidence>
<comment type="function">
    <text evidence="7">This protein is part of the stalk that links CF(0) to CF(1). It either transmits conformational changes from CF(0) to CF(1) or is implicated in proton conduction.</text>
</comment>
<comment type="function">
    <text evidence="7">F(1)F(0) ATP synthase produces ATP from ADP in the presence of a proton or sodium gradient. F-type ATPases consist of two structural domains, F(1) containing the extramembraneous catalytic core and F(0) containing the membrane proton channel, linked together by a central stalk and a peripheral stalk. During catalysis, ATP synthesis in the catalytic domain of F(1) is coupled via a rotary mechanism of the central stalk subunits to proton translocation.</text>
</comment>